<evidence type="ECO:0000313" key="1">
    <source>
        <dbReference type="EMBL" id="MCE3214960.1"/>
    </source>
</evidence>
<name>A0ABS8WPW6_DATST</name>
<gene>
    <name evidence="1" type="ORF">HAX54_000401</name>
</gene>
<evidence type="ECO:0000313" key="2">
    <source>
        <dbReference type="Proteomes" id="UP000823775"/>
    </source>
</evidence>
<dbReference type="Proteomes" id="UP000823775">
    <property type="component" value="Unassembled WGS sequence"/>
</dbReference>
<protein>
    <submittedName>
        <fullName evidence="1">Uncharacterized protein</fullName>
    </submittedName>
</protein>
<organism evidence="1 2">
    <name type="scientific">Datura stramonium</name>
    <name type="common">Jimsonweed</name>
    <name type="synonym">Common thornapple</name>
    <dbReference type="NCBI Taxonomy" id="4076"/>
    <lineage>
        <taxon>Eukaryota</taxon>
        <taxon>Viridiplantae</taxon>
        <taxon>Streptophyta</taxon>
        <taxon>Embryophyta</taxon>
        <taxon>Tracheophyta</taxon>
        <taxon>Spermatophyta</taxon>
        <taxon>Magnoliopsida</taxon>
        <taxon>eudicotyledons</taxon>
        <taxon>Gunneridae</taxon>
        <taxon>Pentapetalae</taxon>
        <taxon>asterids</taxon>
        <taxon>lamiids</taxon>
        <taxon>Solanales</taxon>
        <taxon>Solanaceae</taxon>
        <taxon>Solanoideae</taxon>
        <taxon>Datureae</taxon>
        <taxon>Datura</taxon>
    </lineage>
</organism>
<reference evidence="1 2" key="1">
    <citation type="journal article" date="2021" name="BMC Genomics">
        <title>Datura genome reveals duplications of psychoactive alkaloid biosynthetic genes and high mutation rate following tissue culture.</title>
        <authorList>
            <person name="Rajewski A."/>
            <person name="Carter-House D."/>
            <person name="Stajich J."/>
            <person name="Litt A."/>
        </authorList>
    </citation>
    <scope>NUCLEOTIDE SEQUENCE [LARGE SCALE GENOMIC DNA]</scope>
    <source>
        <strain evidence="1">AR-01</strain>
    </source>
</reference>
<accession>A0ABS8WPW6</accession>
<dbReference type="EMBL" id="JACEIK010010108">
    <property type="protein sequence ID" value="MCE3214960.1"/>
    <property type="molecule type" value="Genomic_DNA"/>
</dbReference>
<keyword evidence="2" id="KW-1185">Reference proteome</keyword>
<comment type="caution">
    <text evidence="1">The sequence shown here is derived from an EMBL/GenBank/DDBJ whole genome shotgun (WGS) entry which is preliminary data.</text>
</comment>
<sequence length="83" mass="9613">VAPVNHRPSLEERRLRHRPAAQLSLAGLCWHFANVTPVRSTGLSLQKLDLRLTPSKRTFQIFMINFKFKIGSLSQFPWILIFL</sequence>
<feature type="non-terminal residue" evidence="1">
    <location>
        <position position="1"/>
    </location>
</feature>
<proteinExistence type="predicted"/>
<feature type="non-terminal residue" evidence="1">
    <location>
        <position position="83"/>
    </location>
</feature>